<dbReference type="AlphaFoldDB" id="A0A2N5Z903"/>
<evidence type="ECO:0000313" key="2">
    <source>
        <dbReference type="EMBL" id="PLX15172.1"/>
    </source>
</evidence>
<sequence>MKKLLILLANLFFVFYILEAIANIVDIPYTILMKQSIPLGNTVFFIFIGLCFFFYFISGFLNVFPKRYFLPFTLYPIFSFMVIFTLTLPYFIRKGFTSQSIDMSLFYKEHLGITITSIVLSIIQLYVAIWFIKKIRRKALDVGQSIISIKGIFLFILFNLFIILPILLVYGHANIVVLADNIAGDYMRSDPMSLYSVQKTFKKDTDEVDLIGMIHIGGSDFYKELTKGFKGKDSVVLAEGVTDKNGLLKSKVSYKKVSKALGIGAQEKDFRIDTKEVDIIRADLDTSDFNKETLDFINKIFGSINKGEFSKLFRMEEDPELMKKVSEDLLYKRNKKLVSVLEENSNKYKKFFIPWGAFHLSDIQKELEKDGFVESKKVVVRKIFSYMDIYKNIFNRLSKK</sequence>
<gene>
    <name evidence="2" type="ORF">C0601_13660</name>
</gene>
<feature type="transmembrane region" description="Helical" evidence="1">
    <location>
        <begin position="112"/>
        <end position="132"/>
    </location>
</feature>
<keyword evidence="1" id="KW-0472">Membrane</keyword>
<comment type="caution">
    <text evidence="2">The sequence shown here is derived from an EMBL/GenBank/DDBJ whole genome shotgun (WGS) entry which is preliminary data.</text>
</comment>
<proteinExistence type="predicted"/>
<evidence type="ECO:0000256" key="1">
    <source>
        <dbReference type="SAM" id="Phobius"/>
    </source>
</evidence>
<accession>A0A2N5Z903</accession>
<dbReference type="Proteomes" id="UP000234857">
    <property type="component" value="Unassembled WGS sequence"/>
</dbReference>
<dbReference type="InterPro" id="IPR002816">
    <property type="entry name" value="TraB/PrgY/GumN_fam"/>
</dbReference>
<organism evidence="2 3">
    <name type="scientific">Muiribacterium halophilum</name>
    <dbReference type="NCBI Taxonomy" id="2053465"/>
    <lineage>
        <taxon>Bacteria</taxon>
        <taxon>Candidatus Muiribacteriota</taxon>
        <taxon>Candidatus Muiribacteriia</taxon>
        <taxon>Candidatus Muiribacteriales</taxon>
        <taxon>Candidatus Muiribacteriaceae</taxon>
        <taxon>Candidatus Muiribacterium</taxon>
    </lineage>
</organism>
<keyword evidence="1" id="KW-1133">Transmembrane helix</keyword>
<dbReference type="EMBL" id="PKTG01000146">
    <property type="protein sequence ID" value="PLX15172.1"/>
    <property type="molecule type" value="Genomic_DNA"/>
</dbReference>
<reference evidence="2 3" key="1">
    <citation type="submission" date="2017-11" db="EMBL/GenBank/DDBJ databases">
        <title>Genome-resolved metagenomics identifies genetic mobility, metabolic interactions, and unexpected diversity in perchlorate-reducing communities.</title>
        <authorList>
            <person name="Barnum T.P."/>
            <person name="Figueroa I.A."/>
            <person name="Carlstrom C.I."/>
            <person name="Lucas L.N."/>
            <person name="Engelbrektson A.L."/>
            <person name="Coates J.D."/>
        </authorList>
    </citation>
    <scope>NUCLEOTIDE SEQUENCE [LARGE SCALE GENOMIC DNA]</scope>
    <source>
        <strain evidence="2">BM706</strain>
    </source>
</reference>
<name>A0A2N5Z903_MUIH1</name>
<keyword evidence="1" id="KW-0812">Transmembrane</keyword>
<feature type="transmembrane region" description="Helical" evidence="1">
    <location>
        <begin position="152"/>
        <end position="173"/>
    </location>
</feature>
<feature type="transmembrane region" description="Helical" evidence="1">
    <location>
        <begin position="72"/>
        <end position="92"/>
    </location>
</feature>
<evidence type="ECO:0000313" key="3">
    <source>
        <dbReference type="Proteomes" id="UP000234857"/>
    </source>
</evidence>
<feature type="transmembrane region" description="Helical" evidence="1">
    <location>
        <begin position="44"/>
        <end position="65"/>
    </location>
</feature>
<protein>
    <submittedName>
        <fullName evidence="2">Uncharacterized protein</fullName>
    </submittedName>
</protein>
<dbReference type="Pfam" id="PF01963">
    <property type="entry name" value="TraB_PrgY_gumN"/>
    <property type="match status" value="1"/>
</dbReference>